<dbReference type="STRING" id="6573.A0A210Q7Q6"/>
<name>A0A210Q7Q6_MIZYE</name>
<keyword evidence="5 6" id="KW-0472">Membrane</keyword>
<feature type="chain" id="PRO_5012555476" description="Amino acid transporter" evidence="8">
    <location>
        <begin position="17"/>
        <end position="208"/>
    </location>
</feature>
<proteinExistence type="inferred from homology"/>
<dbReference type="OrthoDB" id="6435108at2759"/>
<dbReference type="PANTHER" id="PTHR11958">
    <property type="entry name" value="SODIUM/DICARBOXYLATE SYMPORTER-RELATED"/>
    <property type="match status" value="1"/>
</dbReference>
<dbReference type="InterPro" id="IPR036458">
    <property type="entry name" value="Na:dicarbo_symporter_sf"/>
</dbReference>
<protein>
    <recommendedName>
        <fullName evidence="6">Amino acid transporter</fullName>
    </recommendedName>
</protein>
<keyword evidence="8" id="KW-0732">Signal</keyword>
<feature type="signal peptide" evidence="8">
    <location>
        <begin position="1"/>
        <end position="16"/>
    </location>
</feature>
<evidence type="ECO:0000256" key="8">
    <source>
        <dbReference type="SAM" id="SignalP"/>
    </source>
</evidence>
<sequence length="208" mass="22200">MLGLIVFSILIGCILSIMEEKAKPMTDLFRFIPVGLIFLIASTVVQTERPLVVLQELAVFFPTVVLSLLLHGFGTLPLLYLLVTRRNPYTFVRNMSKALLTAFGTSSSVTAVAVSIGAASAPGIGIITMTIASMAVGLPGDQILLVAPVDWIIERFRAVVNVNGDSLGAGIVNHLSSKVLNSETDSKQETDAKDRSRSISLGETEGLV</sequence>
<dbReference type="PRINTS" id="PR00173">
    <property type="entry name" value="EDTRNSPORT"/>
</dbReference>
<comment type="caution">
    <text evidence="9">The sequence shown here is derived from an EMBL/GenBank/DDBJ whole genome shotgun (WGS) entry which is preliminary data.</text>
</comment>
<feature type="transmembrane region" description="Helical" evidence="6">
    <location>
        <begin position="57"/>
        <end position="83"/>
    </location>
</feature>
<evidence type="ECO:0000256" key="1">
    <source>
        <dbReference type="ARBA" id="ARBA00004141"/>
    </source>
</evidence>
<dbReference type="AlphaFoldDB" id="A0A210Q7Q6"/>
<keyword evidence="6" id="KW-0769">Symport</keyword>
<dbReference type="Proteomes" id="UP000242188">
    <property type="component" value="Unassembled WGS sequence"/>
</dbReference>
<dbReference type="GO" id="GO:0005313">
    <property type="term" value="F:L-glutamate transmembrane transporter activity"/>
    <property type="evidence" value="ECO:0007669"/>
    <property type="project" value="TreeGrafter"/>
</dbReference>
<dbReference type="InterPro" id="IPR050746">
    <property type="entry name" value="DAACS"/>
</dbReference>
<evidence type="ECO:0000256" key="2">
    <source>
        <dbReference type="ARBA" id="ARBA00022448"/>
    </source>
</evidence>
<feature type="region of interest" description="Disordered" evidence="7">
    <location>
        <begin position="182"/>
        <end position="208"/>
    </location>
</feature>
<dbReference type="EMBL" id="NEDP02004686">
    <property type="protein sequence ID" value="OWF44777.1"/>
    <property type="molecule type" value="Genomic_DNA"/>
</dbReference>
<keyword evidence="2 6" id="KW-0813">Transport</keyword>
<comment type="caution">
    <text evidence="6">Lacks conserved residue(s) required for the propagation of feature annotation.</text>
</comment>
<keyword evidence="4 6" id="KW-1133">Transmembrane helix</keyword>
<reference evidence="9 10" key="1">
    <citation type="journal article" date="2017" name="Nat. Ecol. Evol.">
        <title>Scallop genome provides insights into evolution of bilaterian karyotype and development.</title>
        <authorList>
            <person name="Wang S."/>
            <person name="Zhang J."/>
            <person name="Jiao W."/>
            <person name="Li J."/>
            <person name="Xun X."/>
            <person name="Sun Y."/>
            <person name="Guo X."/>
            <person name="Huan P."/>
            <person name="Dong B."/>
            <person name="Zhang L."/>
            <person name="Hu X."/>
            <person name="Sun X."/>
            <person name="Wang J."/>
            <person name="Zhao C."/>
            <person name="Wang Y."/>
            <person name="Wang D."/>
            <person name="Huang X."/>
            <person name="Wang R."/>
            <person name="Lv J."/>
            <person name="Li Y."/>
            <person name="Zhang Z."/>
            <person name="Liu B."/>
            <person name="Lu W."/>
            <person name="Hui Y."/>
            <person name="Liang J."/>
            <person name="Zhou Z."/>
            <person name="Hou R."/>
            <person name="Li X."/>
            <person name="Liu Y."/>
            <person name="Li H."/>
            <person name="Ning X."/>
            <person name="Lin Y."/>
            <person name="Zhao L."/>
            <person name="Xing Q."/>
            <person name="Dou J."/>
            <person name="Li Y."/>
            <person name="Mao J."/>
            <person name="Guo H."/>
            <person name="Dou H."/>
            <person name="Li T."/>
            <person name="Mu C."/>
            <person name="Jiang W."/>
            <person name="Fu Q."/>
            <person name="Fu X."/>
            <person name="Miao Y."/>
            <person name="Liu J."/>
            <person name="Yu Q."/>
            <person name="Li R."/>
            <person name="Liao H."/>
            <person name="Li X."/>
            <person name="Kong Y."/>
            <person name="Jiang Z."/>
            <person name="Chourrout D."/>
            <person name="Li R."/>
            <person name="Bao Z."/>
        </authorList>
    </citation>
    <scope>NUCLEOTIDE SEQUENCE [LARGE SCALE GENOMIC DNA]</scope>
    <source>
        <strain evidence="9 10">PY_sf001</strain>
    </source>
</reference>
<dbReference type="GO" id="GO:0005886">
    <property type="term" value="C:plasma membrane"/>
    <property type="evidence" value="ECO:0007669"/>
    <property type="project" value="TreeGrafter"/>
</dbReference>
<feature type="compositionally biased region" description="Basic and acidic residues" evidence="7">
    <location>
        <begin position="184"/>
        <end position="197"/>
    </location>
</feature>
<dbReference type="GO" id="GO:0015175">
    <property type="term" value="F:neutral L-amino acid transmembrane transporter activity"/>
    <property type="evidence" value="ECO:0007669"/>
    <property type="project" value="TreeGrafter"/>
</dbReference>
<evidence type="ECO:0000313" key="10">
    <source>
        <dbReference type="Proteomes" id="UP000242188"/>
    </source>
</evidence>
<evidence type="ECO:0000313" key="9">
    <source>
        <dbReference type="EMBL" id="OWF44777.1"/>
    </source>
</evidence>
<evidence type="ECO:0000256" key="4">
    <source>
        <dbReference type="ARBA" id="ARBA00022989"/>
    </source>
</evidence>
<keyword evidence="3 6" id="KW-0812">Transmembrane</keyword>
<dbReference type="Gene3D" id="1.10.3860.10">
    <property type="entry name" value="Sodium:dicarboxylate symporter"/>
    <property type="match status" value="2"/>
</dbReference>
<dbReference type="PANTHER" id="PTHR11958:SF63">
    <property type="entry name" value="AMINO ACID TRANSPORTER"/>
    <property type="match status" value="1"/>
</dbReference>
<dbReference type="Pfam" id="PF00375">
    <property type="entry name" value="SDF"/>
    <property type="match status" value="1"/>
</dbReference>
<organism evidence="9 10">
    <name type="scientific">Mizuhopecten yessoensis</name>
    <name type="common">Japanese scallop</name>
    <name type="synonym">Patinopecten yessoensis</name>
    <dbReference type="NCBI Taxonomy" id="6573"/>
    <lineage>
        <taxon>Eukaryota</taxon>
        <taxon>Metazoa</taxon>
        <taxon>Spiralia</taxon>
        <taxon>Lophotrochozoa</taxon>
        <taxon>Mollusca</taxon>
        <taxon>Bivalvia</taxon>
        <taxon>Autobranchia</taxon>
        <taxon>Pteriomorphia</taxon>
        <taxon>Pectinida</taxon>
        <taxon>Pectinoidea</taxon>
        <taxon>Pectinidae</taxon>
        <taxon>Mizuhopecten</taxon>
    </lineage>
</organism>
<keyword evidence="10" id="KW-1185">Reference proteome</keyword>
<gene>
    <name evidence="9" type="ORF">KP79_PYT07984</name>
</gene>
<feature type="transmembrane region" description="Helical" evidence="6">
    <location>
        <begin position="103"/>
        <end position="127"/>
    </location>
</feature>
<dbReference type="GO" id="GO:0015501">
    <property type="term" value="F:glutamate:sodium symporter activity"/>
    <property type="evidence" value="ECO:0007669"/>
    <property type="project" value="TreeGrafter"/>
</dbReference>
<dbReference type="SUPFAM" id="SSF118215">
    <property type="entry name" value="Proton glutamate symport protein"/>
    <property type="match status" value="1"/>
</dbReference>
<accession>A0A210Q7Q6</accession>
<evidence type="ECO:0000256" key="6">
    <source>
        <dbReference type="RuleBase" id="RU361216"/>
    </source>
</evidence>
<evidence type="ECO:0000256" key="7">
    <source>
        <dbReference type="SAM" id="MobiDB-lite"/>
    </source>
</evidence>
<feature type="transmembrane region" description="Helical" evidence="6">
    <location>
        <begin position="28"/>
        <end position="45"/>
    </location>
</feature>
<comment type="subcellular location">
    <subcellularLocation>
        <location evidence="1 6">Membrane</location>
        <topology evidence="1 6">Multi-pass membrane protein</topology>
    </subcellularLocation>
</comment>
<evidence type="ECO:0000256" key="5">
    <source>
        <dbReference type="ARBA" id="ARBA00023136"/>
    </source>
</evidence>
<evidence type="ECO:0000256" key="3">
    <source>
        <dbReference type="ARBA" id="ARBA00022692"/>
    </source>
</evidence>
<comment type="similarity">
    <text evidence="6">Belongs to the dicarboxylate/amino acid:cation symporter (DAACS) (TC 2.A.23) family.</text>
</comment>
<dbReference type="InterPro" id="IPR001991">
    <property type="entry name" value="Na-dicarboxylate_symporter"/>
</dbReference>